<keyword evidence="4" id="KW-1133">Transmembrane helix</keyword>
<dbReference type="Pfam" id="PF05226">
    <property type="entry name" value="CHASE2"/>
    <property type="match status" value="1"/>
</dbReference>
<dbReference type="Gene3D" id="3.30.565.10">
    <property type="entry name" value="Histidine kinase-like ATPase, C-terminal domain"/>
    <property type="match status" value="1"/>
</dbReference>
<dbReference type="InterPro" id="IPR036890">
    <property type="entry name" value="HATPase_C_sf"/>
</dbReference>
<protein>
    <recommendedName>
        <fullName evidence="9">CHASE2 domain-containing protein</fullName>
    </recommendedName>
</protein>
<dbReference type="InterPro" id="IPR050482">
    <property type="entry name" value="Sensor_HK_TwoCompSys"/>
</dbReference>
<keyword evidence="4" id="KW-0812">Transmembrane</keyword>
<dbReference type="CDD" id="cd16917">
    <property type="entry name" value="HATPase_UhpB-NarQ-NarX-like"/>
    <property type="match status" value="1"/>
</dbReference>
<keyword evidence="1" id="KW-0808">Transferase</keyword>
<evidence type="ECO:0000256" key="4">
    <source>
        <dbReference type="SAM" id="Phobius"/>
    </source>
</evidence>
<feature type="domain" description="Histidine kinase" evidence="5">
    <location>
        <begin position="673"/>
        <end position="760"/>
    </location>
</feature>
<keyword evidence="8" id="KW-1185">Reference proteome</keyword>
<dbReference type="SMART" id="SM00091">
    <property type="entry name" value="PAS"/>
    <property type="match status" value="1"/>
</dbReference>
<proteinExistence type="predicted"/>
<evidence type="ECO:0000256" key="3">
    <source>
        <dbReference type="ARBA" id="ARBA00023012"/>
    </source>
</evidence>
<dbReference type="PANTHER" id="PTHR24421:SF62">
    <property type="entry name" value="SENSORY TRANSDUCTION HISTIDINE KINASE"/>
    <property type="match status" value="1"/>
</dbReference>
<evidence type="ECO:0000259" key="5">
    <source>
        <dbReference type="PROSITE" id="PS50109"/>
    </source>
</evidence>
<gene>
    <name evidence="7" type="ORF">DP115_07705</name>
</gene>
<evidence type="ECO:0000313" key="7">
    <source>
        <dbReference type="EMBL" id="NMF62667.1"/>
    </source>
</evidence>
<feature type="transmembrane region" description="Helical" evidence="4">
    <location>
        <begin position="12"/>
        <end position="38"/>
    </location>
</feature>
<dbReference type="PANTHER" id="PTHR24421">
    <property type="entry name" value="NITRATE/NITRITE SENSOR PROTEIN NARX-RELATED"/>
    <property type="match status" value="1"/>
</dbReference>
<dbReference type="Pfam" id="PF02518">
    <property type="entry name" value="HATPase_c"/>
    <property type="match status" value="1"/>
</dbReference>
<dbReference type="InterPro" id="IPR035965">
    <property type="entry name" value="PAS-like_dom_sf"/>
</dbReference>
<evidence type="ECO:0000259" key="6">
    <source>
        <dbReference type="PROSITE" id="PS50112"/>
    </source>
</evidence>
<dbReference type="RefSeq" id="WP_169264265.1">
    <property type="nucleotide sequence ID" value="NZ_QMEC01000021.1"/>
</dbReference>
<dbReference type="InterPro" id="IPR000014">
    <property type="entry name" value="PAS"/>
</dbReference>
<sequence>MWAKLKRQIWRWRGVLITVPSITGGLLILGLTGALQFMELVALDQMFRLRPFEPPDPRIVLVTVDESDIKQLRQWPMSDAVLSRLISLLKQQQPRVIGLDIFRDLPVEPGHQELVNVFKSTPNLIGIEKVIKTAQGEVIQPSPILKQRGQVSASDLLLDADGRIRRSLLYLRTQDNQSILTLGTKLAFAYLEGEGITRQPVNSNQNQFRLGRAVFTSLQPNDGGYIGVDNGGYQILSNFPRFRNGFRTISITDVLKGRMPRHFVRDRIVIIGLIAESVEDRFFTSYTTNSIAAPAGVQVHALLTSQLLSAAEYGRPLLHVWSEPLEWLWIILWSIIGSVIGWTSVSPQRTASGVIFFGIALLISAYVLFLAGWWLVIILPLLALVGSAITSNGYLMWENLKEYARTLEQKVEERTLRLKQEIVERKQAQETLSQQKQLLQTIVDNIPVMITLHDRQGRVEFVNRQLGQILGWSTTDLNNIDLIAESCFDKEQRQQVLDHMLAATGTWLDVKIRTKDDNFVNTSWANVQFCDRLFVGIGQDITERLDAALRERKLAEQSSILEERNRMAREIHDTLAQAFTGILLHVGAASELIGKNPDAVQVHMETVDELARTGLAEARRSVAALRPQLLEEGNLYNALNRLTSQMKSSTDIHLHCEVIGTAYPLSPNVENNLLRIGQEALTNAIKYAQAHEICIELVYEHKQCLLRVKDDGQGFEIDNISFRGFGLLGMSERTERIGGELIINTQPTQGTEVVVIVNRE</sequence>
<feature type="transmembrane region" description="Helical" evidence="4">
    <location>
        <begin position="327"/>
        <end position="345"/>
    </location>
</feature>
<dbReference type="InterPro" id="IPR011712">
    <property type="entry name" value="Sig_transdc_His_kin_sub3_dim/P"/>
</dbReference>
<dbReference type="Pfam" id="PF13188">
    <property type="entry name" value="PAS_8"/>
    <property type="match status" value="1"/>
</dbReference>
<dbReference type="InterPro" id="IPR003594">
    <property type="entry name" value="HATPase_dom"/>
</dbReference>
<keyword evidence="2" id="KW-0418">Kinase</keyword>
<dbReference type="Gene3D" id="1.20.5.1930">
    <property type="match status" value="1"/>
</dbReference>
<dbReference type="PROSITE" id="PS50112">
    <property type="entry name" value="PAS"/>
    <property type="match status" value="1"/>
</dbReference>
<dbReference type="Gene3D" id="3.30.450.20">
    <property type="entry name" value="PAS domain"/>
    <property type="match status" value="1"/>
</dbReference>
<dbReference type="SUPFAM" id="SSF55874">
    <property type="entry name" value="ATPase domain of HSP90 chaperone/DNA topoisomerase II/histidine kinase"/>
    <property type="match status" value="1"/>
</dbReference>
<dbReference type="InterPro" id="IPR005467">
    <property type="entry name" value="His_kinase_dom"/>
</dbReference>
<dbReference type="NCBIfam" id="TIGR00229">
    <property type="entry name" value="sensory_box"/>
    <property type="match status" value="1"/>
</dbReference>
<evidence type="ECO:0000256" key="1">
    <source>
        <dbReference type="ARBA" id="ARBA00022679"/>
    </source>
</evidence>
<dbReference type="PROSITE" id="PS50109">
    <property type="entry name" value="HIS_KIN"/>
    <property type="match status" value="1"/>
</dbReference>
<dbReference type="SUPFAM" id="SSF55785">
    <property type="entry name" value="PYP-like sensor domain (PAS domain)"/>
    <property type="match status" value="1"/>
</dbReference>
<feature type="transmembrane region" description="Helical" evidence="4">
    <location>
        <begin position="352"/>
        <end position="371"/>
    </location>
</feature>
<dbReference type="SMART" id="SM00387">
    <property type="entry name" value="HATPase_c"/>
    <property type="match status" value="1"/>
</dbReference>
<organism evidence="7 8">
    <name type="scientific">Brasilonema octagenarum UFV-OR1</name>
    <dbReference type="NCBI Taxonomy" id="417115"/>
    <lineage>
        <taxon>Bacteria</taxon>
        <taxon>Bacillati</taxon>
        <taxon>Cyanobacteriota</taxon>
        <taxon>Cyanophyceae</taxon>
        <taxon>Nostocales</taxon>
        <taxon>Scytonemataceae</taxon>
        <taxon>Brasilonema</taxon>
        <taxon>Octagenarum group</taxon>
    </lineage>
</organism>
<accession>A0ABX1M9M8</accession>
<keyword evidence="4" id="KW-0472">Membrane</keyword>
<reference evidence="7 8" key="1">
    <citation type="submission" date="2018-06" db="EMBL/GenBank/DDBJ databases">
        <title>Comparative genomics of Brasilonema spp. strains.</title>
        <authorList>
            <person name="Alvarenga D.O."/>
            <person name="Fiore M.F."/>
            <person name="Varani A.M."/>
        </authorList>
    </citation>
    <scope>NUCLEOTIDE SEQUENCE [LARGE SCALE GENOMIC DNA]</scope>
    <source>
        <strain evidence="7 8">UFV-OR1</strain>
    </source>
</reference>
<feature type="domain" description="PAS" evidence="6">
    <location>
        <begin position="435"/>
        <end position="477"/>
    </location>
</feature>
<dbReference type="SMART" id="SM01080">
    <property type="entry name" value="CHASE2"/>
    <property type="match status" value="1"/>
</dbReference>
<keyword evidence="3" id="KW-0902">Two-component regulatory system</keyword>
<evidence type="ECO:0008006" key="9">
    <source>
        <dbReference type="Google" id="ProtNLM"/>
    </source>
</evidence>
<comment type="caution">
    <text evidence="7">The sequence shown here is derived from an EMBL/GenBank/DDBJ whole genome shotgun (WGS) entry which is preliminary data.</text>
</comment>
<dbReference type="Pfam" id="PF07730">
    <property type="entry name" value="HisKA_3"/>
    <property type="match status" value="1"/>
</dbReference>
<dbReference type="InterPro" id="IPR007890">
    <property type="entry name" value="CHASE2"/>
</dbReference>
<evidence type="ECO:0000313" key="8">
    <source>
        <dbReference type="Proteomes" id="UP000762253"/>
    </source>
</evidence>
<dbReference type="CDD" id="cd00130">
    <property type="entry name" value="PAS"/>
    <property type="match status" value="1"/>
</dbReference>
<dbReference type="Proteomes" id="UP000762253">
    <property type="component" value="Unassembled WGS sequence"/>
</dbReference>
<evidence type="ECO:0000256" key="2">
    <source>
        <dbReference type="ARBA" id="ARBA00022777"/>
    </source>
</evidence>
<name>A0ABX1M9M8_9CYAN</name>
<dbReference type="EMBL" id="QMEC01000021">
    <property type="protein sequence ID" value="NMF62667.1"/>
    <property type="molecule type" value="Genomic_DNA"/>
</dbReference>